<keyword evidence="3" id="KW-1185">Reference proteome</keyword>
<evidence type="ECO:0000256" key="1">
    <source>
        <dbReference type="SAM" id="MobiDB-lite"/>
    </source>
</evidence>
<name>A0ABS3RHZ3_9ACTN</name>
<feature type="region of interest" description="Disordered" evidence="1">
    <location>
        <begin position="1"/>
        <end position="20"/>
    </location>
</feature>
<protein>
    <submittedName>
        <fullName evidence="2">Uncharacterized protein</fullName>
    </submittedName>
</protein>
<proteinExistence type="predicted"/>
<evidence type="ECO:0000313" key="3">
    <source>
        <dbReference type="Proteomes" id="UP000680206"/>
    </source>
</evidence>
<gene>
    <name evidence="2" type="ORF">J4709_01900</name>
</gene>
<dbReference type="EMBL" id="JAGEPF010000001">
    <property type="protein sequence ID" value="MBO2456342.1"/>
    <property type="molecule type" value="Genomic_DNA"/>
</dbReference>
<comment type="caution">
    <text evidence="2">The sequence shown here is derived from an EMBL/GenBank/DDBJ whole genome shotgun (WGS) entry which is preliminary data.</text>
</comment>
<dbReference type="Proteomes" id="UP000680206">
    <property type="component" value="Unassembled WGS sequence"/>
</dbReference>
<dbReference type="RefSeq" id="WP_208236154.1">
    <property type="nucleotide sequence ID" value="NZ_JAGEPF010000001.1"/>
</dbReference>
<reference evidence="2 3" key="1">
    <citation type="submission" date="2021-03" db="EMBL/GenBank/DDBJ databases">
        <title>Actinomadura violae sp. nov., isolated from lichen in Thailand.</title>
        <authorList>
            <person name="Kanchanasin P."/>
            <person name="Saeng-In P."/>
            <person name="Phongsopitanun W."/>
            <person name="Yuki M."/>
            <person name="Kudo T."/>
            <person name="Ohkuma M."/>
            <person name="Tanasupawat S."/>
        </authorList>
    </citation>
    <scope>NUCLEOTIDE SEQUENCE [LARGE SCALE GENOMIC DNA]</scope>
    <source>
        <strain evidence="2 3">LCR2-06</strain>
    </source>
</reference>
<sequence>MKTQGGAHGRGDQPLSPADIAKARDFARCMREKGISDWPDPNSNGYFVLPPRLGPPNGKRLFKQQMVACRSFEPAGGVHMVLQ</sequence>
<evidence type="ECO:0000313" key="2">
    <source>
        <dbReference type="EMBL" id="MBO2456342.1"/>
    </source>
</evidence>
<accession>A0ABS3RHZ3</accession>
<organism evidence="2 3">
    <name type="scientific">Actinomadura violacea</name>
    <dbReference type="NCBI Taxonomy" id="2819934"/>
    <lineage>
        <taxon>Bacteria</taxon>
        <taxon>Bacillati</taxon>
        <taxon>Actinomycetota</taxon>
        <taxon>Actinomycetes</taxon>
        <taxon>Streptosporangiales</taxon>
        <taxon>Thermomonosporaceae</taxon>
        <taxon>Actinomadura</taxon>
    </lineage>
</organism>